<evidence type="ECO:0000256" key="5">
    <source>
        <dbReference type="ARBA" id="ARBA00022842"/>
    </source>
</evidence>
<dbReference type="CDD" id="cd01562">
    <property type="entry name" value="Thr-dehyd"/>
    <property type="match status" value="1"/>
</dbReference>
<evidence type="ECO:0000256" key="3">
    <source>
        <dbReference type="ARBA" id="ARBA00001936"/>
    </source>
</evidence>
<dbReference type="SUPFAM" id="SSF53686">
    <property type="entry name" value="Tryptophan synthase beta subunit-like PLP-dependent enzymes"/>
    <property type="match status" value="1"/>
</dbReference>
<comment type="cofactor">
    <cofactor evidence="1">
        <name>Ca(2+)</name>
        <dbReference type="ChEBI" id="CHEBI:29108"/>
    </cofactor>
</comment>
<evidence type="ECO:0000256" key="2">
    <source>
        <dbReference type="ARBA" id="ARBA00001933"/>
    </source>
</evidence>
<keyword evidence="9" id="KW-1185">Reference proteome</keyword>
<dbReference type="PANTHER" id="PTHR43050">
    <property type="entry name" value="SERINE / THREONINE RACEMASE FAMILY MEMBER"/>
    <property type="match status" value="1"/>
</dbReference>
<dbReference type="InterPro" id="IPR000634">
    <property type="entry name" value="Ser/Thr_deHydtase_PyrdxlP-BS"/>
</dbReference>
<comment type="cofactor">
    <cofactor evidence="2">
        <name>pyridoxal 5'-phosphate</name>
        <dbReference type="ChEBI" id="CHEBI:597326"/>
    </cofactor>
</comment>
<dbReference type="Gene3D" id="3.40.50.1100">
    <property type="match status" value="2"/>
</dbReference>
<keyword evidence="5" id="KW-0460">Magnesium</keyword>
<evidence type="ECO:0000259" key="7">
    <source>
        <dbReference type="Pfam" id="PF00291"/>
    </source>
</evidence>
<gene>
    <name evidence="8" type="ORF">RWE15_01285</name>
</gene>
<evidence type="ECO:0000256" key="4">
    <source>
        <dbReference type="ARBA" id="ARBA00001946"/>
    </source>
</evidence>
<comment type="caution">
    <text evidence="8">The sequence shown here is derived from an EMBL/GenBank/DDBJ whole genome shotgun (WGS) entry which is preliminary data.</text>
</comment>
<organism evidence="8 9">
    <name type="scientific">Tigheibacillus halophilus</name>
    <dbReference type="NCBI Taxonomy" id="361280"/>
    <lineage>
        <taxon>Bacteria</taxon>
        <taxon>Bacillati</taxon>
        <taxon>Bacillota</taxon>
        <taxon>Bacilli</taxon>
        <taxon>Bacillales</taxon>
        <taxon>Bacillaceae</taxon>
        <taxon>Tigheibacillus</taxon>
    </lineage>
</organism>
<dbReference type="Proteomes" id="UP001281447">
    <property type="component" value="Unassembled WGS sequence"/>
</dbReference>
<dbReference type="RefSeq" id="WP_390356819.1">
    <property type="nucleotide sequence ID" value="NZ_JBHUIZ010000013.1"/>
</dbReference>
<evidence type="ECO:0000313" key="9">
    <source>
        <dbReference type="Proteomes" id="UP001281447"/>
    </source>
</evidence>
<keyword evidence="6" id="KW-0663">Pyridoxal phosphate</keyword>
<dbReference type="PANTHER" id="PTHR43050:SF1">
    <property type="entry name" value="SERINE RACEMASE"/>
    <property type="match status" value="1"/>
</dbReference>
<dbReference type="InterPro" id="IPR036052">
    <property type="entry name" value="TrpB-like_PALP_sf"/>
</dbReference>
<feature type="domain" description="Tryptophan synthase beta chain-like PALP" evidence="7">
    <location>
        <begin position="15"/>
        <end position="302"/>
    </location>
</feature>
<evidence type="ECO:0000313" key="8">
    <source>
        <dbReference type="EMBL" id="MDY0393308.1"/>
    </source>
</evidence>
<comment type="cofactor">
    <cofactor evidence="4">
        <name>Mg(2+)</name>
        <dbReference type="ChEBI" id="CHEBI:18420"/>
    </cofactor>
</comment>
<dbReference type="PROSITE" id="PS00165">
    <property type="entry name" value="DEHYDRATASE_SER_THR"/>
    <property type="match status" value="1"/>
</dbReference>
<comment type="cofactor">
    <cofactor evidence="3">
        <name>Mn(2+)</name>
        <dbReference type="ChEBI" id="CHEBI:29035"/>
    </cofactor>
</comment>
<evidence type="ECO:0000256" key="6">
    <source>
        <dbReference type="ARBA" id="ARBA00022898"/>
    </source>
</evidence>
<dbReference type="InterPro" id="IPR001926">
    <property type="entry name" value="TrpB-like_PALP"/>
</dbReference>
<name>A0ABU5C1Z1_9BACI</name>
<reference evidence="8 9" key="1">
    <citation type="submission" date="2023-10" db="EMBL/GenBank/DDBJ databases">
        <title>Virgibacillus halophilus 5B73C genome.</title>
        <authorList>
            <person name="Miliotis G."/>
            <person name="Sengupta P."/>
            <person name="Hameed A."/>
            <person name="Chuvochina M."/>
            <person name="Mcdonagh F."/>
            <person name="Simpson A.C."/>
            <person name="Singh N.K."/>
            <person name="Rekha P.D."/>
            <person name="Raman K."/>
            <person name="Hugenholtz P."/>
            <person name="Venkateswaran K."/>
        </authorList>
    </citation>
    <scope>NUCLEOTIDE SEQUENCE [LARGE SCALE GENOMIC DNA]</scope>
    <source>
        <strain evidence="8 9">5B73C</strain>
    </source>
</reference>
<protein>
    <submittedName>
        <fullName evidence="8">Threonine/serine dehydratase</fullName>
    </submittedName>
</protein>
<sequence length="318" mass="33634">MITITDIRQAHENISAVIHNTPVITSKQLDEMSGNQVFLKSEHLQKTGSFKIRGATNKVKAAVTSGAAFITAASSGNHGQAVAYIANQLGIKARIVVPEDAAASKVSAIKAYNGEIEYCGRTSAERLPRAKELAEKHGGVFIPPYDDPLVIAGQGTVGLEIMEQVKGADIVLVPVGGGGLISGIATAVKAINPAVKVIGIEPELADDTYRSLQAGKLIAIGPTETIADGLRSSQPGDLTFPVIQKYVDDLVLVSESEIRQAQQFIMERMKQVVEPSGAVTTAAVMHHKLHVKHKRIVCVVSGGNIDLSQLANLLPLSV</sequence>
<evidence type="ECO:0000256" key="1">
    <source>
        <dbReference type="ARBA" id="ARBA00001913"/>
    </source>
</evidence>
<proteinExistence type="predicted"/>
<dbReference type="Pfam" id="PF00291">
    <property type="entry name" value="PALP"/>
    <property type="match status" value="1"/>
</dbReference>
<dbReference type="EMBL" id="JAWDIP010000003">
    <property type="protein sequence ID" value="MDY0393308.1"/>
    <property type="molecule type" value="Genomic_DNA"/>
</dbReference>
<accession>A0ABU5C1Z1</accession>